<dbReference type="Proteomes" id="UP001497516">
    <property type="component" value="Chromosome 8"/>
</dbReference>
<dbReference type="InterPro" id="IPR025724">
    <property type="entry name" value="GAG-pre-integrase_dom"/>
</dbReference>
<dbReference type="Pfam" id="PF25597">
    <property type="entry name" value="SH3_retrovirus"/>
    <property type="match status" value="1"/>
</dbReference>
<feature type="region of interest" description="Disordered" evidence="1">
    <location>
        <begin position="179"/>
        <end position="208"/>
    </location>
</feature>
<dbReference type="PANTHER" id="PTHR42648">
    <property type="entry name" value="TRANSPOSASE, PUTATIVE-RELATED"/>
    <property type="match status" value="1"/>
</dbReference>
<evidence type="ECO:0000313" key="4">
    <source>
        <dbReference type="EMBL" id="CAL1406114.1"/>
    </source>
</evidence>
<gene>
    <name evidence="4" type="ORF">LTRI10_LOCUS45863</name>
</gene>
<dbReference type="InterPro" id="IPR039537">
    <property type="entry name" value="Retrotran_Ty1/copia-like"/>
</dbReference>
<evidence type="ECO:0000259" key="2">
    <source>
        <dbReference type="Pfam" id="PF13976"/>
    </source>
</evidence>
<feature type="domain" description="GAG-pre-integrase" evidence="2">
    <location>
        <begin position="11"/>
        <end position="46"/>
    </location>
</feature>
<reference evidence="4 5" key="1">
    <citation type="submission" date="2024-04" db="EMBL/GenBank/DDBJ databases">
        <authorList>
            <person name="Fracassetti M."/>
        </authorList>
    </citation>
    <scope>NUCLEOTIDE SEQUENCE [LARGE SCALE GENOMIC DNA]</scope>
</reference>
<organism evidence="4 5">
    <name type="scientific">Linum trigynum</name>
    <dbReference type="NCBI Taxonomy" id="586398"/>
    <lineage>
        <taxon>Eukaryota</taxon>
        <taxon>Viridiplantae</taxon>
        <taxon>Streptophyta</taxon>
        <taxon>Embryophyta</taxon>
        <taxon>Tracheophyta</taxon>
        <taxon>Spermatophyta</taxon>
        <taxon>Magnoliopsida</taxon>
        <taxon>eudicotyledons</taxon>
        <taxon>Gunneridae</taxon>
        <taxon>Pentapetalae</taxon>
        <taxon>rosids</taxon>
        <taxon>fabids</taxon>
        <taxon>Malpighiales</taxon>
        <taxon>Linaceae</taxon>
        <taxon>Linum</taxon>
    </lineage>
</organism>
<dbReference type="EMBL" id="OZ034821">
    <property type="protein sequence ID" value="CAL1406114.1"/>
    <property type="molecule type" value="Genomic_DNA"/>
</dbReference>
<dbReference type="PANTHER" id="PTHR42648:SF28">
    <property type="entry name" value="TRANSPOSON-ENCODED PROTEIN WITH RIBONUCLEASE H-LIKE AND RETROVIRUS ZINC FINGER-LIKE DOMAINS"/>
    <property type="match status" value="1"/>
</dbReference>
<proteinExistence type="predicted"/>
<name>A0AAV2G620_9ROSI</name>
<keyword evidence="5" id="KW-1185">Reference proteome</keyword>
<accession>A0AAV2G620</accession>
<feature type="compositionally biased region" description="Acidic residues" evidence="1">
    <location>
        <begin position="179"/>
        <end position="196"/>
    </location>
</feature>
<feature type="compositionally biased region" description="Basic and acidic residues" evidence="1">
    <location>
        <begin position="199"/>
        <end position="208"/>
    </location>
</feature>
<evidence type="ECO:0000256" key="1">
    <source>
        <dbReference type="SAM" id="MobiDB-lite"/>
    </source>
</evidence>
<dbReference type="InterPro" id="IPR057670">
    <property type="entry name" value="SH3_retrovirus"/>
</dbReference>
<dbReference type="Pfam" id="PF13976">
    <property type="entry name" value="gag_pre-integrs"/>
    <property type="match status" value="1"/>
</dbReference>
<dbReference type="AlphaFoldDB" id="A0AAV2G620"/>
<sequence length="325" mass="37016">MTNAKHSKGGINVAEKDSSIELWHKRLGHLSEKGLQILSKKQLLPGAIVPLEGDVPQRVWTGKEVSYEHLRVFGCKAYVHVPKDERAKLDDKSKPCIFMGYGREEFGYRLWDPIARKIVRSRDVIFLEDETSEDVERVEKKKNTTSGPVNLEPISPSQMHENVEEVVHDEPQGALDQEVQGEEQLEQEEQVEEEQPLSEPRKSTRDRKASTWYIERVLERFNMSKAKAVGTPLGGHFKLSVKHCPTSDEEKEAMKNVPYASVVGSLMSKHIDVRYHWIRDVLEEKLLELNKVHTDDNGSDMMTKSLPSGKLIFCRDEAGLVLPPI</sequence>
<feature type="domain" description="Retroviral polymerase SH3-like" evidence="3">
    <location>
        <begin position="75"/>
        <end position="135"/>
    </location>
</feature>
<feature type="region of interest" description="Disordered" evidence="1">
    <location>
        <begin position="135"/>
        <end position="167"/>
    </location>
</feature>
<evidence type="ECO:0000313" key="5">
    <source>
        <dbReference type="Proteomes" id="UP001497516"/>
    </source>
</evidence>
<protein>
    <submittedName>
        <fullName evidence="4">Uncharacterized protein</fullName>
    </submittedName>
</protein>
<evidence type="ECO:0000259" key="3">
    <source>
        <dbReference type="Pfam" id="PF25597"/>
    </source>
</evidence>